<comment type="caution">
    <text evidence="14">The sequence shown here is derived from an EMBL/GenBank/DDBJ whole genome shotgun (WGS) entry which is preliminary data.</text>
</comment>
<dbReference type="Gene3D" id="3.40.1280.10">
    <property type="match status" value="1"/>
</dbReference>
<dbReference type="GO" id="GO:0106059">
    <property type="term" value="F:tRNA (cytidine(56)-2'-O)-methyltransferase activity"/>
    <property type="evidence" value="ECO:0007669"/>
    <property type="project" value="UniProtKB-EC"/>
</dbReference>
<keyword evidence="8" id="KW-0489">Methyltransferase</keyword>
<dbReference type="EC" id="2.1.1.206" evidence="5"/>
<dbReference type="InterPro" id="IPR002845">
    <property type="entry name" value="tRNA_mtfrase_aTrm56"/>
</dbReference>
<evidence type="ECO:0000313" key="14">
    <source>
        <dbReference type="EMBL" id="PSO07768.1"/>
    </source>
</evidence>
<name>A0A2R6CA95_9ARCH</name>
<comment type="subunit">
    <text evidence="4">Homodimer.</text>
</comment>
<evidence type="ECO:0000256" key="2">
    <source>
        <dbReference type="ARBA" id="ARBA00004496"/>
    </source>
</evidence>
<protein>
    <recommendedName>
        <fullName evidence="6">tRNA (cytidine(56)-2'-O)-methyltransferase</fullName>
        <ecNumber evidence="5">2.1.1.206</ecNumber>
    </recommendedName>
    <alternativeName>
        <fullName evidence="12">tRNA ribose 2'-O-methyltransferase aTrm56</fullName>
    </alternativeName>
</protein>
<comment type="catalytic activity">
    <reaction evidence="13">
        <text>cytidine(56) in tRNA + S-adenosyl-L-methionine = 2'-O-methylcytidine(56) in tRNA + S-adenosyl-L-homocysteine + H(+)</text>
        <dbReference type="Rhea" id="RHEA:42968"/>
        <dbReference type="Rhea" id="RHEA-COMP:10308"/>
        <dbReference type="Rhea" id="RHEA-COMP:10309"/>
        <dbReference type="ChEBI" id="CHEBI:15378"/>
        <dbReference type="ChEBI" id="CHEBI:57856"/>
        <dbReference type="ChEBI" id="CHEBI:59789"/>
        <dbReference type="ChEBI" id="CHEBI:74495"/>
        <dbReference type="ChEBI" id="CHEBI:82748"/>
        <dbReference type="EC" id="2.1.1.206"/>
    </reaction>
</comment>
<comment type="subcellular location">
    <subcellularLocation>
        <location evidence="2">Cytoplasm</location>
    </subcellularLocation>
</comment>
<evidence type="ECO:0000256" key="11">
    <source>
        <dbReference type="ARBA" id="ARBA00022694"/>
    </source>
</evidence>
<comment type="similarity">
    <text evidence="3">Belongs to the aTrm56 family.</text>
</comment>
<evidence type="ECO:0000256" key="12">
    <source>
        <dbReference type="ARBA" id="ARBA00029826"/>
    </source>
</evidence>
<dbReference type="GO" id="GO:0002128">
    <property type="term" value="P:tRNA nucleoside ribose methylation"/>
    <property type="evidence" value="ECO:0007669"/>
    <property type="project" value="InterPro"/>
</dbReference>
<evidence type="ECO:0000256" key="13">
    <source>
        <dbReference type="ARBA" id="ARBA00047792"/>
    </source>
</evidence>
<gene>
    <name evidence="14" type="ORF">B9Q04_09115</name>
</gene>
<dbReference type="PANTHER" id="PTHR42197">
    <property type="entry name" value="TRNA (CYTIDINE(56)-2'-O)-METHYLTRANSFERASE"/>
    <property type="match status" value="1"/>
</dbReference>
<keyword evidence="9" id="KW-0808">Transferase</keyword>
<reference evidence="14 15" key="1">
    <citation type="submission" date="2017-04" db="EMBL/GenBank/DDBJ databases">
        <title>Novel microbial lineages endemic to geothermal iron-oxide mats fill important gaps in the evolutionary history of Archaea.</title>
        <authorList>
            <person name="Jay Z.J."/>
            <person name="Beam J.P."/>
            <person name="Dlakic M."/>
            <person name="Rusch D.B."/>
            <person name="Kozubal M.A."/>
            <person name="Inskeep W.P."/>
        </authorList>
    </citation>
    <scope>NUCLEOTIDE SEQUENCE [LARGE SCALE GENOMIC DNA]</scope>
    <source>
        <strain evidence="14">BE_D</strain>
    </source>
</reference>
<dbReference type="Proteomes" id="UP000242015">
    <property type="component" value="Unassembled WGS sequence"/>
</dbReference>
<keyword evidence="10" id="KW-0949">S-adenosyl-L-methionine</keyword>
<evidence type="ECO:0000256" key="8">
    <source>
        <dbReference type="ARBA" id="ARBA00022603"/>
    </source>
</evidence>
<dbReference type="AlphaFoldDB" id="A0A2R6CA95"/>
<comment type="function">
    <text evidence="1">Specifically catalyzes the AdoMet-dependent 2'-O-ribose methylation of cytidine at position 56 in tRNAs.</text>
</comment>
<organism evidence="14 15">
    <name type="scientific">Candidatus Marsarchaeota G2 archaeon BE_D</name>
    <dbReference type="NCBI Taxonomy" id="1978158"/>
    <lineage>
        <taxon>Archaea</taxon>
        <taxon>Candidatus Marsarchaeota</taxon>
        <taxon>Candidatus Marsarchaeota group 2</taxon>
    </lineage>
</organism>
<dbReference type="EMBL" id="NEXF01000190">
    <property type="protein sequence ID" value="PSO07768.1"/>
    <property type="molecule type" value="Genomic_DNA"/>
</dbReference>
<dbReference type="InterPro" id="IPR029028">
    <property type="entry name" value="Alpha/beta_knot_MTases"/>
</dbReference>
<keyword evidence="11" id="KW-0819">tRNA processing</keyword>
<dbReference type="InterPro" id="IPR029026">
    <property type="entry name" value="tRNA_m1G_MTases_N"/>
</dbReference>
<evidence type="ECO:0000256" key="6">
    <source>
        <dbReference type="ARBA" id="ARBA00013709"/>
    </source>
</evidence>
<dbReference type="PANTHER" id="PTHR42197:SF1">
    <property type="entry name" value="TRNA (CYTIDINE(56)-2'-O)-METHYLTRANSFERASE"/>
    <property type="match status" value="1"/>
</dbReference>
<dbReference type="GO" id="GO:0005737">
    <property type="term" value="C:cytoplasm"/>
    <property type="evidence" value="ECO:0007669"/>
    <property type="project" value="UniProtKB-SubCell"/>
</dbReference>
<evidence type="ECO:0000256" key="9">
    <source>
        <dbReference type="ARBA" id="ARBA00022679"/>
    </source>
</evidence>
<evidence type="ECO:0000256" key="3">
    <source>
        <dbReference type="ARBA" id="ARBA00010324"/>
    </source>
</evidence>
<evidence type="ECO:0000256" key="1">
    <source>
        <dbReference type="ARBA" id="ARBA00003959"/>
    </source>
</evidence>
<accession>A0A2R6CA95</accession>
<evidence type="ECO:0000256" key="10">
    <source>
        <dbReference type="ARBA" id="ARBA00022691"/>
    </source>
</evidence>
<dbReference type="SUPFAM" id="SSF75217">
    <property type="entry name" value="alpha/beta knot"/>
    <property type="match status" value="1"/>
</dbReference>
<proteinExistence type="inferred from homology"/>
<keyword evidence="7" id="KW-0963">Cytoplasm</keyword>
<evidence type="ECO:0000256" key="4">
    <source>
        <dbReference type="ARBA" id="ARBA00011738"/>
    </source>
</evidence>
<evidence type="ECO:0000256" key="5">
    <source>
        <dbReference type="ARBA" id="ARBA00012624"/>
    </source>
</evidence>
<sequence length="216" mass="24174">MNRGWNYGMSQNLRTSIEENLAKLTDLLKSSEIVVLRLNHRPRDFRVTTHACLTARAFGANGVIIADTEAKGIIEKIESLNIAWGGGFWVRDSVATDRVINVWRSLGGVIINLSMYGEDIRNVLSDLYFLRHIRLKPFLVMVGSSKVPAKIYTIADYNISITNQPHSEVAALAIFLDKIHGGNWPRYTEGTVRMNPSLKGKGRISIMRTVGSDEET</sequence>
<evidence type="ECO:0000256" key="7">
    <source>
        <dbReference type="ARBA" id="ARBA00022490"/>
    </source>
</evidence>
<evidence type="ECO:0000313" key="15">
    <source>
        <dbReference type="Proteomes" id="UP000242015"/>
    </source>
</evidence>
<dbReference type="Pfam" id="PF01994">
    <property type="entry name" value="Trm56"/>
    <property type="match status" value="1"/>
</dbReference>